<feature type="region of interest" description="Disordered" evidence="1">
    <location>
        <begin position="47"/>
        <end position="79"/>
    </location>
</feature>
<protein>
    <submittedName>
        <fullName evidence="2">Uncharacterized protein</fullName>
    </submittedName>
</protein>
<sequence>MCESAGPVTSAFTQLTRSLLPQTWTSAFRPTEPKQKKHDYPIINRCPSEEMKEGGTHPTISIHSTPSQEDQTLDEKRRL</sequence>
<dbReference type="EMBL" id="JARBJD010000100">
    <property type="protein sequence ID" value="KAK2952677.1"/>
    <property type="molecule type" value="Genomic_DNA"/>
</dbReference>
<proteinExistence type="predicted"/>
<dbReference type="Proteomes" id="UP001281761">
    <property type="component" value="Unassembled WGS sequence"/>
</dbReference>
<accession>A0ABQ9XPX6</accession>
<gene>
    <name evidence="2" type="ORF">BLNAU_12326</name>
</gene>
<name>A0ABQ9XPX6_9EUKA</name>
<organism evidence="2 3">
    <name type="scientific">Blattamonas nauphoetae</name>
    <dbReference type="NCBI Taxonomy" id="2049346"/>
    <lineage>
        <taxon>Eukaryota</taxon>
        <taxon>Metamonada</taxon>
        <taxon>Preaxostyla</taxon>
        <taxon>Oxymonadida</taxon>
        <taxon>Blattamonas</taxon>
    </lineage>
</organism>
<evidence type="ECO:0000313" key="3">
    <source>
        <dbReference type="Proteomes" id="UP001281761"/>
    </source>
</evidence>
<comment type="caution">
    <text evidence="2">The sequence shown here is derived from an EMBL/GenBank/DDBJ whole genome shotgun (WGS) entry which is preliminary data.</text>
</comment>
<keyword evidence="3" id="KW-1185">Reference proteome</keyword>
<feature type="compositionally biased region" description="Polar residues" evidence="1">
    <location>
        <begin position="58"/>
        <end position="70"/>
    </location>
</feature>
<evidence type="ECO:0000256" key="1">
    <source>
        <dbReference type="SAM" id="MobiDB-lite"/>
    </source>
</evidence>
<evidence type="ECO:0000313" key="2">
    <source>
        <dbReference type="EMBL" id="KAK2952677.1"/>
    </source>
</evidence>
<reference evidence="2 3" key="1">
    <citation type="journal article" date="2022" name="bioRxiv">
        <title>Genomics of Preaxostyla Flagellates Illuminates Evolutionary Transitions and the Path Towards Mitochondrial Loss.</title>
        <authorList>
            <person name="Novak L.V.F."/>
            <person name="Treitli S.C."/>
            <person name="Pyrih J."/>
            <person name="Halakuc P."/>
            <person name="Pipaliya S.V."/>
            <person name="Vacek V."/>
            <person name="Brzon O."/>
            <person name="Soukal P."/>
            <person name="Eme L."/>
            <person name="Dacks J.B."/>
            <person name="Karnkowska A."/>
            <person name="Elias M."/>
            <person name="Hampl V."/>
        </authorList>
    </citation>
    <scope>NUCLEOTIDE SEQUENCE [LARGE SCALE GENOMIC DNA]</scope>
    <source>
        <strain evidence="2">NAU3</strain>
        <tissue evidence="2">Gut</tissue>
    </source>
</reference>